<dbReference type="InterPro" id="IPR002347">
    <property type="entry name" value="SDR_fam"/>
</dbReference>
<protein>
    <submittedName>
        <fullName evidence="1">Short chain dehydrogenase</fullName>
    </submittedName>
</protein>
<dbReference type="OrthoDB" id="9785826at2"/>
<gene>
    <name evidence="1" type="primary">csgA</name>
    <name evidence="1" type="ORF">NCTC10821_00145</name>
</gene>
<organism evidence="1 2">
    <name type="scientific">Mycolicibacterium tokaiense</name>
    <dbReference type="NCBI Taxonomy" id="39695"/>
    <lineage>
        <taxon>Bacteria</taxon>
        <taxon>Bacillati</taxon>
        <taxon>Actinomycetota</taxon>
        <taxon>Actinomycetes</taxon>
        <taxon>Mycobacteriales</taxon>
        <taxon>Mycobacteriaceae</taxon>
        <taxon>Mycolicibacterium</taxon>
    </lineage>
</organism>
<dbReference type="RefSeq" id="WP_115277165.1">
    <property type="nucleotide sequence ID" value="NZ_AP022600.1"/>
</dbReference>
<dbReference type="InterPro" id="IPR052184">
    <property type="entry name" value="SDR_enzymes"/>
</dbReference>
<dbReference type="SUPFAM" id="SSF51735">
    <property type="entry name" value="NAD(P)-binding Rossmann-fold domains"/>
    <property type="match status" value="1"/>
</dbReference>
<dbReference type="Proteomes" id="UP000254978">
    <property type="component" value="Unassembled WGS sequence"/>
</dbReference>
<dbReference type="Gene3D" id="3.40.50.720">
    <property type="entry name" value="NAD(P)-binding Rossmann-like Domain"/>
    <property type="match status" value="1"/>
</dbReference>
<name>A0A378T749_9MYCO</name>
<keyword evidence="2" id="KW-1185">Reference proteome</keyword>
<dbReference type="GO" id="GO:0016616">
    <property type="term" value="F:oxidoreductase activity, acting on the CH-OH group of donors, NAD or NADP as acceptor"/>
    <property type="evidence" value="ECO:0007669"/>
    <property type="project" value="TreeGrafter"/>
</dbReference>
<dbReference type="EMBL" id="UGQT01000001">
    <property type="protein sequence ID" value="STZ56652.1"/>
    <property type="molecule type" value="Genomic_DNA"/>
</dbReference>
<dbReference type="InterPro" id="IPR036291">
    <property type="entry name" value="NAD(P)-bd_dom_sf"/>
</dbReference>
<dbReference type="Pfam" id="PF00106">
    <property type="entry name" value="adh_short"/>
    <property type="match status" value="1"/>
</dbReference>
<reference evidence="1 2" key="1">
    <citation type="submission" date="2018-06" db="EMBL/GenBank/DDBJ databases">
        <authorList>
            <consortium name="Pathogen Informatics"/>
            <person name="Doyle S."/>
        </authorList>
    </citation>
    <scope>NUCLEOTIDE SEQUENCE [LARGE SCALE GENOMIC DNA]</scope>
    <source>
        <strain evidence="1 2">NCTC10821</strain>
    </source>
</reference>
<dbReference type="PRINTS" id="PR00081">
    <property type="entry name" value="GDHRDH"/>
</dbReference>
<evidence type="ECO:0000313" key="1">
    <source>
        <dbReference type="EMBL" id="STZ56652.1"/>
    </source>
</evidence>
<sequence>MAEQNTASTTHRSVLVIGASRGLGKAIVEQYVARGAHVVATVRGTEPTPLHAFARRRPDRVMIEHVDIDDESELEALAGRLAGRVFDLLYVVAGVSLAPRSQIAAEIATDAFERMMVTNVLSVMRTVERLQDVVDATGTIAVMSSGQGSIGNNTNGGFEVYRASKAALNQLMRSYASRHAGEGRALLLMAPGWVKTDMGGQGAALEVADSIPPLVDTVDGQRGIPGLRYLDRFGAAVPW</sequence>
<dbReference type="PANTHER" id="PTHR45458">
    <property type="entry name" value="SHORT-CHAIN DEHYDROGENASE/REDUCTASE SDR"/>
    <property type="match status" value="1"/>
</dbReference>
<proteinExistence type="predicted"/>
<dbReference type="PANTHER" id="PTHR45458:SF1">
    <property type="entry name" value="SHORT CHAIN DEHYDROGENASE"/>
    <property type="match status" value="1"/>
</dbReference>
<evidence type="ECO:0000313" key="2">
    <source>
        <dbReference type="Proteomes" id="UP000254978"/>
    </source>
</evidence>
<dbReference type="AlphaFoldDB" id="A0A378T749"/>
<accession>A0A378T749</accession>